<dbReference type="InterPro" id="IPR035094">
    <property type="entry name" value="EgtD"/>
</dbReference>
<dbReference type="InterPro" id="IPR051128">
    <property type="entry name" value="EgtD_Methyltrsf_superfamily"/>
</dbReference>
<dbReference type="NCBIfam" id="TIGR03438">
    <property type="entry name" value="egtD_ergothio"/>
    <property type="match status" value="1"/>
</dbReference>
<sequence length="311" mass="34664">MAEDVRSGLLSKPKDLSAWPKYFYDARGSELFEEITELPEYYQTRTEASILEAKSREIVERTRCRELVELGSGSASKTRVLLDAMAEEEADPFRYAPLDVSESALEGSAVRLLEEYPRLEIRGYVGDFEGPLERVFSGDGEGVGRLVIFLGGTIGNFTPEKRREFLGKLRAGLREGDHLLVGMDLVKDPAVLEAAYDDAKGITAAFNKNLLRVLNERLGASFDPDLFEHRSVFDREESRVEMWLHSEVAQKAHVEALGMEVAFEAGEGMRTEISTKFTLESARAMFGEGGFELAELYTDPDDLFGLALGRA</sequence>
<keyword evidence="5" id="KW-1185">Reference proteome</keyword>
<dbReference type="PANTHER" id="PTHR43397">
    <property type="entry name" value="ERGOTHIONEINE BIOSYNTHESIS PROTEIN 1"/>
    <property type="match status" value="1"/>
</dbReference>
<keyword evidence="2 4" id="KW-0808">Transferase</keyword>
<evidence type="ECO:0000256" key="1">
    <source>
        <dbReference type="ARBA" id="ARBA00022603"/>
    </source>
</evidence>
<reference evidence="4 5" key="1">
    <citation type="submission" date="2019-10" db="EMBL/GenBank/DDBJ databases">
        <title>Rubrobacter sp nov SCSIO 52915 isolated from a deep-sea sediment in the South China Sea.</title>
        <authorList>
            <person name="Chen R.W."/>
        </authorList>
    </citation>
    <scope>NUCLEOTIDE SEQUENCE [LARGE SCALE GENOMIC DNA]</scope>
    <source>
        <strain evidence="4 5">SCSIO 52915</strain>
    </source>
</reference>
<proteinExistence type="predicted"/>
<protein>
    <submittedName>
        <fullName evidence="4">L-histidine N(Alpha)-methyltransferase</fullName>
        <ecNumber evidence="4">2.1.1.44</ecNumber>
    </submittedName>
</protein>
<dbReference type="KEGG" id="rmar:GBA65_19465"/>
<dbReference type="EMBL" id="CP045121">
    <property type="protein sequence ID" value="QIN80908.1"/>
    <property type="molecule type" value="Genomic_DNA"/>
</dbReference>
<organism evidence="4 5">
    <name type="scientific">Rubrobacter marinus</name>
    <dbReference type="NCBI Taxonomy" id="2653852"/>
    <lineage>
        <taxon>Bacteria</taxon>
        <taxon>Bacillati</taxon>
        <taxon>Actinomycetota</taxon>
        <taxon>Rubrobacteria</taxon>
        <taxon>Rubrobacterales</taxon>
        <taxon>Rubrobacteraceae</taxon>
        <taxon>Rubrobacter</taxon>
    </lineage>
</organism>
<dbReference type="Pfam" id="PF10017">
    <property type="entry name" value="Methyltransf_33"/>
    <property type="match status" value="1"/>
</dbReference>
<dbReference type="AlphaFoldDB" id="A0A6G8Q387"/>
<dbReference type="InterPro" id="IPR029063">
    <property type="entry name" value="SAM-dependent_MTases_sf"/>
</dbReference>
<keyword evidence="1 4" id="KW-0489">Methyltransferase</keyword>
<dbReference type="GO" id="GO:0052706">
    <property type="term" value="F:L-histidine N(alpha)-methyltransferase activity"/>
    <property type="evidence" value="ECO:0007669"/>
    <property type="project" value="UniProtKB-EC"/>
</dbReference>
<evidence type="ECO:0000259" key="3">
    <source>
        <dbReference type="Pfam" id="PF10017"/>
    </source>
</evidence>
<dbReference type="PANTHER" id="PTHR43397:SF1">
    <property type="entry name" value="ERGOTHIONEINE BIOSYNTHESIS PROTEIN 1"/>
    <property type="match status" value="1"/>
</dbReference>
<dbReference type="PIRSF" id="PIRSF018005">
    <property type="entry name" value="UCP018005"/>
    <property type="match status" value="1"/>
</dbReference>
<accession>A0A6G8Q387</accession>
<name>A0A6G8Q387_9ACTN</name>
<evidence type="ECO:0000256" key="2">
    <source>
        <dbReference type="ARBA" id="ARBA00022679"/>
    </source>
</evidence>
<evidence type="ECO:0000313" key="4">
    <source>
        <dbReference type="EMBL" id="QIN80908.1"/>
    </source>
</evidence>
<dbReference type="Gene3D" id="3.40.50.150">
    <property type="entry name" value="Vaccinia Virus protein VP39"/>
    <property type="match status" value="1"/>
</dbReference>
<gene>
    <name evidence="4" type="primary">egtD</name>
    <name evidence="4" type="ORF">GBA65_19465</name>
</gene>
<dbReference type="SUPFAM" id="SSF53335">
    <property type="entry name" value="S-adenosyl-L-methionine-dependent methyltransferases"/>
    <property type="match status" value="1"/>
</dbReference>
<evidence type="ECO:0000313" key="5">
    <source>
        <dbReference type="Proteomes" id="UP000502706"/>
    </source>
</evidence>
<dbReference type="Proteomes" id="UP000502706">
    <property type="component" value="Chromosome"/>
</dbReference>
<dbReference type="InterPro" id="IPR019257">
    <property type="entry name" value="MeTrfase_dom"/>
</dbReference>
<feature type="domain" description="Histidine-specific methyltransferase SAM-dependent" evidence="3">
    <location>
        <begin position="1"/>
        <end position="309"/>
    </location>
</feature>
<dbReference type="RefSeq" id="WP_166398618.1">
    <property type="nucleotide sequence ID" value="NZ_CP045121.1"/>
</dbReference>
<dbReference type="InterPro" id="IPR017804">
    <property type="entry name" value="MeTrfase_EgtD-like"/>
</dbReference>
<dbReference type="EC" id="2.1.1.44" evidence="4"/>
<dbReference type="GO" id="GO:0032259">
    <property type="term" value="P:methylation"/>
    <property type="evidence" value="ECO:0007669"/>
    <property type="project" value="UniProtKB-KW"/>
</dbReference>